<keyword evidence="3" id="KW-1185">Reference proteome</keyword>
<dbReference type="OrthoDB" id="5622177at2"/>
<organism evidence="2 3">
    <name type="scientific">Rhodanobacter denitrificans</name>
    <dbReference type="NCBI Taxonomy" id="666685"/>
    <lineage>
        <taxon>Bacteria</taxon>
        <taxon>Pseudomonadati</taxon>
        <taxon>Pseudomonadota</taxon>
        <taxon>Gammaproteobacteria</taxon>
        <taxon>Lysobacterales</taxon>
        <taxon>Rhodanobacteraceae</taxon>
        <taxon>Rhodanobacter</taxon>
    </lineage>
</organism>
<evidence type="ECO:0000259" key="1">
    <source>
        <dbReference type="Pfam" id="PF07179"/>
    </source>
</evidence>
<dbReference type="Pfam" id="PF07179">
    <property type="entry name" value="SseB"/>
    <property type="match status" value="1"/>
</dbReference>
<dbReference type="eggNOG" id="ENOG5030JTQ">
    <property type="taxonomic scope" value="Bacteria"/>
</dbReference>
<dbReference type="AlphaFoldDB" id="M4NFJ1"/>
<gene>
    <name evidence="2" type="ORF">R2APBS1_1687</name>
</gene>
<dbReference type="STRING" id="666685.R2APBS1_1687"/>
<proteinExistence type="predicted"/>
<name>M4NFJ1_9GAMM</name>
<dbReference type="InterPro" id="IPR009839">
    <property type="entry name" value="SseB_N"/>
</dbReference>
<evidence type="ECO:0000313" key="3">
    <source>
        <dbReference type="Proteomes" id="UP000011859"/>
    </source>
</evidence>
<dbReference type="HOGENOM" id="CLU_099048_0_0_6"/>
<feature type="domain" description="SseB protein N-terminal" evidence="1">
    <location>
        <begin position="20"/>
        <end position="120"/>
    </location>
</feature>
<sequence length="244" mass="26629" precursor="true">MTKEKLAQLLASARATPSGENPEDAQEAVFRALLDATVYAHVPLESPPEGVMRFIQFVRPDNGQTVLPFFSDREQSDAAAGGNVLSMAMSGRSLFELTRGATLMLNPNLDAVALYPPEITALLEGRALGFFRKDEVAEDAKVLTGQPSISTAGLNTMLRSLFEREATVRAAFLSEVHHQDDRAEVFLLLTVVVSLAHQERILQLATLAFKTEALQLDLPLNMRFLAPDALLDDLCNCGVQIYGT</sequence>
<dbReference type="KEGG" id="rhd:R2APBS1_1687"/>
<accession>M4NFJ1</accession>
<dbReference type="EMBL" id="CP003470">
    <property type="protein sequence ID" value="AGG88817.1"/>
    <property type="molecule type" value="Genomic_DNA"/>
</dbReference>
<protein>
    <submittedName>
        <fullName evidence="2">SseB protein</fullName>
    </submittedName>
</protein>
<dbReference type="Proteomes" id="UP000011859">
    <property type="component" value="Chromosome"/>
</dbReference>
<reference evidence="2 3" key="1">
    <citation type="submission" date="2012-04" db="EMBL/GenBank/DDBJ databases">
        <title>Complete genome of Rhodanobacter sp. 2APBS1.</title>
        <authorList>
            <consortium name="US DOE Joint Genome Institute"/>
            <person name="Huntemann M."/>
            <person name="Wei C.-L."/>
            <person name="Han J."/>
            <person name="Detter J.C."/>
            <person name="Han C."/>
            <person name="Tapia R."/>
            <person name="Munk A.C.C."/>
            <person name="Chen A."/>
            <person name="Krypides N."/>
            <person name="Mavromatis K."/>
            <person name="Markowitz V."/>
            <person name="Szeto E."/>
            <person name="Ivanova N."/>
            <person name="Mikhailova N."/>
            <person name="Ovchinnikova G."/>
            <person name="Pagani I."/>
            <person name="Pati A."/>
            <person name="Goodwin L."/>
            <person name="Peters L."/>
            <person name="Pitluck S."/>
            <person name="Woyke T."/>
            <person name="Prakash O."/>
            <person name="Elkins J."/>
            <person name="Brown S."/>
            <person name="Palumbo A."/>
            <person name="Hemme C."/>
            <person name="Zhou J."/>
            <person name="Watson D."/>
            <person name="Jardine P."/>
            <person name="Kostka J."/>
            <person name="Green S."/>
        </authorList>
    </citation>
    <scope>NUCLEOTIDE SEQUENCE [LARGE SCALE GENOMIC DNA]</scope>
    <source>
        <strain evidence="2 3">2APBS1</strain>
    </source>
</reference>
<evidence type="ECO:0000313" key="2">
    <source>
        <dbReference type="EMBL" id="AGG88817.1"/>
    </source>
</evidence>